<dbReference type="EMBL" id="JBAPLV010000001">
    <property type="protein sequence ID" value="MEI4276844.1"/>
    <property type="molecule type" value="Genomic_DNA"/>
</dbReference>
<keyword evidence="7" id="KW-0406">Ion transport</keyword>
<evidence type="ECO:0000256" key="5">
    <source>
        <dbReference type="ARBA" id="ARBA00022692"/>
    </source>
</evidence>
<feature type="transmembrane region" description="Helical" evidence="11">
    <location>
        <begin position="74"/>
        <end position="93"/>
    </location>
</feature>
<evidence type="ECO:0000259" key="13">
    <source>
        <dbReference type="Pfam" id="PF00662"/>
    </source>
</evidence>
<protein>
    <submittedName>
        <fullName evidence="17">Na+/H+ antiporter subunit A</fullName>
    </submittedName>
</protein>
<feature type="transmembrane region" description="Helical" evidence="11">
    <location>
        <begin position="293"/>
        <end position="311"/>
    </location>
</feature>
<feature type="transmembrane region" description="Helical" evidence="11">
    <location>
        <begin position="317"/>
        <end position="342"/>
    </location>
</feature>
<feature type="domain" description="Na+/H+ antiporter MnhB subunit-related protein" evidence="14">
    <location>
        <begin position="810"/>
        <end position="933"/>
    </location>
</feature>
<evidence type="ECO:0000259" key="12">
    <source>
        <dbReference type="Pfam" id="PF00361"/>
    </source>
</evidence>
<feature type="transmembrane region" description="Helical" evidence="11">
    <location>
        <begin position="692"/>
        <end position="711"/>
    </location>
</feature>
<accession>A0ABU8DZK7</accession>
<comment type="subcellular location">
    <subcellularLocation>
        <location evidence="1">Cell membrane</location>
        <topology evidence="1">Multi-pass membrane protein</topology>
    </subcellularLocation>
    <subcellularLocation>
        <location evidence="9">Membrane</location>
        <topology evidence="9">Multi-pass membrane protein</topology>
    </subcellularLocation>
</comment>
<evidence type="ECO:0000256" key="3">
    <source>
        <dbReference type="ARBA" id="ARBA00022449"/>
    </source>
</evidence>
<feature type="transmembrane region" description="Helical" evidence="11">
    <location>
        <begin position="129"/>
        <end position="150"/>
    </location>
</feature>
<evidence type="ECO:0000313" key="18">
    <source>
        <dbReference type="Proteomes" id="UP001373496"/>
    </source>
</evidence>
<comment type="caution">
    <text evidence="17">The sequence shown here is derived from an EMBL/GenBank/DDBJ whole genome shotgun (WGS) entry which is preliminary data.</text>
</comment>
<feature type="transmembrane region" description="Helical" evidence="11">
    <location>
        <begin position="363"/>
        <end position="383"/>
    </location>
</feature>
<evidence type="ECO:0000256" key="10">
    <source>
        <dbReference type="SAM" id="MobiDB-lite"/>
    </source>
</evidence>
<evidence type="ECO:0000256" key="2">
    <source>
        <dbReference type="ARBA" id="ARBA00022448"/>
    </source>
</evidence>
<dbReference type="InterPro" id="IPR050616">
    <property type="entry name" value="CPA3_Na-H_Antiporter_A"/>
</dbReference>
<evidence type="ECO:0000259" key="14">
    <source>
        <dbReference type="Pfam" id="PF04039"/>
    </source>
</evidence>
<evidence type="ECO:0000256" key="7">
    <source>
        <dbReference type="ARBA" id="ARBA00023065"/>
    </source>
</evidence>
<dbReference type="InterPro" id="IPR025383">
    <property type="entry name" value="MrpA_C/MbhD"/>
</dbReference>
<dbReference type="PANTHER" id="PTHR43373:SF1">
    <property type="entry name" value="NA(+)_H(+) ANTIPORTER SUBUNIT A"/>
    <property type="match status" value="1"/>
</dbReference>
<feature type="transmembrane region" description="Helical" evidence="11">
    <location>
        <begin position="836"/>
        <end position="853"/>
    </location>
</feature>
<evidence type="ECO:0000256" key="1">
    <source>
        <dbReference type="ARBA" id="ARBA00004651"/>
    </source>
</evidence>
<feature type="compositionally biased region" description="Acidic residues" evidence="10">
    <location>
        <begin position="944"/>
        <end position="962"/>
    </location>
</feature>
<feature type="transmembrane region" description="Helical" evidence="11">
    <location>
        <begin position="505"/>
        <end position="525"/>
    </location>
</feature>
<dbReference type="Pfam" id="PF00361">
    <property type="entry name" value="Proton_antipo_M"/>
    <property type="match status" value="1"/>
</dbReference>
<feature type="transmembrane region" description="Helical" evidence="11">
    <location>
        <begin position="269"/>
        <end position="286"/>
    </location>
</feature>
<feature type="domain" description="MrpA C-terminal/MbhD" evidence="15">
    <location>
        <begin position="612"/>
        <end position="676"/>
    </location>
</feature>
<feature type="transmembrane region" description="Helical" evidence="11">
    <location>
        <begin position="238"/>
        <end position="257"/>
    </location>
</feature>
<feature type="domain" description="NADH:quinone oxidoreductase/Mrp antiporter transmembrane" evidence="12">
    <location>
        <begin position="125"/>
        <end position="403"/>
    </location>
</feature>
<dbReference type="InterPro" id="IPR001750">
    <property type="entry name" value="ND/Mrp_TM"/>
</dbReference>
<evidence type="ECO:0000256" key="11">
    <source>
        <dbReference type="SAM" id="Phobius"/>
    </source>
</evidence>
<keyword evidence="4" id="KW-1003">Cell membrane</keyword>
<keyword evidence="6 11" id="KW-1133">Transmembrane helix</keyword>
<feature type="transmembrane region" description="Helical" evidence="11">
    <location>
        <begin position="572"/>
        <end position="592"/>
    </location>
</feature>
<feature type="domain" description="NADH-Ubiquinone oxidoreductase (complex I) chain 5 N-terminal" evidence="13">
    <location>
        <begin position="61"/>
        <end position="108"/>
    </location>
</feature>
<dbReference type="Pfam" id="PF20501">
    <property type="entry name" value="MbhE"/>
    <property type="match status" value="1"/>
</dbReference>
<feature type="domain" description="MrpA C-terminal/MbhE" evidence="16">
    <location>
        <begin position="687"/>
        <end position="765"/>
    </location>
</feature>
<dbReference type="NCBIfam" id="NF009284">
    <property type="entry name" value="PRK12644.1"/>
    <property type="match status" value="1"/>
</dbReference>
<feature type="transmembrane region" description="Helical" evidence="11">
    <location>
        <begin position="628"/>
        <end position="646"/>
    </location>
</feature>
<evidence type="ECO:0000259" key="16">
    <source>
        <dbReference type="Pfam" id="PF20501"/>
    </source>
</evidence>
<evidence type="ECO:0000256" key="4">
    <source>
        <dbReference type="ARBA" id="ARBA00022475"/>
    </source>
</evidence>
<feature type="transmembrane region" description="Helical" evidence="11">
    <location>
        <begin position="914"/>
        <end position="933"/>
    </location>
</feature>
<evidence type="ECO:0000256" key="9">
    <source>
        <dbReference type="RuleBase" id="RU000320"/>
    </source>
</evidence>
<name>A0ABU8DZK7_9ACTN</name>
<feature type="compositionally biased region" description="Pro residues" evidence="10">
    <location>
        <begin position="981"/>
        <end position="991"/>
    </location>
</feature>
<feature type="transmembrane region" description="Helical" evidence="11">
    <location>
        <begin position="604"/>
        <end position="621"/>
    </location>
</feature>
<feature type="transmembrane region" description="Helical" evidence="11">
    <location>
        <begin position="809"/>
        <end position="830"/>
    </location>
</feature>
<reference evidence="17 18" key="1">
    <citation type="submission" date="2024-03" db="EMBL/GenBank/DDBJ databases">
        <title>Draft genome sequence of Klenkia terrae.</title>
        <authorList>
            <person name="Duangmal K."/>
            <person name="Chantavorakit T."/>
        </authorList>
    </citation>
    <scope>NUCLEOTIDE SEQUENCE [LARGE SCALE GENOMIC DNA]</scope>
    <source>
        <strain evidence="17 18">JCM 17786</strain>
    </source>
</reference>
<dbReference type="Proteomes" id="UP001373496">
    <property type="component" value="Unassembled WGS sequence"/>
</dbReference>
<feature type="compositionally biased region" description="Gly residues" evidence="10">
    <location>
        <begin position="963"/>
        <end position="973"/>
    </location>
</feature>
<feature type="transmembrane region" description="Helical" evidence="11">
    <location>
        <begin position="456"/>
        <end position="478"/>
    </location>
</feature>
<evidence type="ECO:0000256" key="8">
    <source>
        <dbReference type="ARBA" id="ARBA00023136"/>
    </source>
</evidence>
<proteinExistence type="predicted"/>
<dbReference type="InterPro" id="IPR007182">
    <property type="entry name" value="MnhB"/>
</dbReference>
<keyword evidence="18" id="KW-1185">Reference proteome</keyword>
<keyword evidence="5 9" id="KW-0812">Transmembrane</keyword>
<feature type="transmembrane region" description="Helical" evidence="11">
    <location>
        <begin position="162"/>
        <end position="181"/>
    </location>
</feature>
<evidence type="ECO:0000259" key="15">
    <source>
        <dbReference type="Pfam" id="PF13244"/>
    </source>
</evidence>
<keyword evidence="3" id="KW-0050">Antiport</keyword>
<dbReference type="InterPro" id="IPR001516">
    <property type="entry name" value="Proton_antipo_N"/>
</dbReference>
<evidence type="ECO:0000313" key="17">
    <source>
        <dbReference type="EMBL" id="MEI4276844.1"/>
    </source>
</evidence>
<feature type="transmembrane region" description="Helical" evidence="11">
    <location>
        <begin position="201"/>
        <end position="226"/>
    </location>
</feature>
<feature type="transmembrane region" description="Helical" evidence="11">
    <location>
        <begin position="403"/>
        <end position="428"/>
    </location>
</feature>
<dbReference type="PANTHER" id="PTHR43373">
    <property type="entry name" value="NA(+)/H(+) ANTIPORTER SUBUNIT"/>
    <property type="match status" value="1"/>
</dbReference>
<feature type="transmembrane region" description="Helical" evidence="11">
    <location>
        <begin position="874"/>
        <end position="894"/>
    </location>
</feature>
<dbReference type="PRINTS" id="PR01434">
    <property type="entry name" value="NADHDHGNASE5"/>
</dbReference>
<sequence length="991" mass="102917">MGLLLLAHLVAAVLAPLLVRWWGRSAYYALALVPAAGFAWLAAQLSTVLDGGTVDERTTWIPALDLDVTLRLDSLALAVAALVTGVGALVFVYCARYFEPGDEGLGRFAGVLMAFAGSMLGLVVADDMLLLYVFWELTTVFSFLLIGGSGAKVAGRRAAQQALIVTTAGGLAMLVGLIMIGQASGSYLLSEVVANPGTGPVVTVGVLLVLAGAVTKSAMVPFHFWLPAAMEAPTPTSAYLHAAAMVKAGIYLVARLAPGFADTPGWKPVVIGLGLATMLLGGYRALRQYDLKLLLAFGTVSQLGFLMVLVGTGSREAAAAGIAMLLAHGLFKSTLFLVVGVVDHTCGTRDLREINGLGKRLPVLAVIASLAGASMAGLPPLLGFVGKEAAFTAFLDGGLESRVWASLTLLGLLLGSVLTVAYTARFLWGAFGTGGSLRRCAADRPSPEHLHRPGPAFLAAPAVLAVLGLLAGPFSGLLEPLVAPYADTLPLVAEEAEELALWHGWQPALLLSLVTLGGGLALFAARDLVARLQRRVAVDASADEGYWHTMRGLDVLAQNTTRTTQRGSLPTYLGVILVVLVALPGSMLVFRAPWPDDLRAWDTPAQALIGLVVLGAAALAVRIRQRLSAVLVVGVTGYGVGLLFALQGAPDLALTQFLVETLTLVTFVLVLRKLPKDISDRHRAKERTARGLIAVAVGLLMGGVGIVALGARTATPVSVDYPQQAYDFGGGENIVNVILVDIRAWDTMLEVSLLVVVATGVASLVFLRERTGSVARATGEVSTSEAARRAPRDRWLAASATLAPQRRSVILEVVTRVLFHTIVVLSVYLLFSGHNVPGGGFAGGLVAGLALVLRYLAGGRYELGEAAPVDPGKLLGGGLLLAGGTGIAGLVLGADALQTTILQGTFPVLGDVKLVTALFFDTGVYLIVIGLVLDVLRSLGAQIDADDEADDDEDDRPSEDGDGSGTGAVGAGVGASRPGDPRPPTPEGGDR</sequence>
<dbReference type="RefSeq" id="WP_336391591.1">
    <property type="nucleotide sequence ID" value="NZ_JBAPLV010000001.1"/>
</dbReference>
<keyword evidence="2" id="KW-0813">Transport</keyword>
<dbReference type="Pfam" id="PF00662">
    <property type="entry name" value="Proton_antipo_N"/>
    <property type="match status" value="1"/>
</dbReference>
<feature type="transmembrane region" description="Helical" evidence="11">
    <location>
        <begin position="105"/>
        <end position="123"/>
    </location>
</feature>
<organism evidence="17 18">
    <name type="scientific">Klenkia terrae</name>
    <dbReference type="NCBI Taxonomy" id="1052259"/>
    <lineage>
        <taxon>Bacteria</taxon>
        <taxon>Bacillati</taxon>
        <taxon>Actinomycetota</taxon>
        <taxon>Actinomycetes</taxon>
        <taxon>Geodermatophilales</taxon>
        <taxon>Geodermatophilaceae</taxon>
        <taxon>Klenkia</taxon>
    </lineage>
</organism>
<dbReference type="InterPro" id="IPR046806">
    <property type="entry name" value="MrpA_C/MbhE"/>
</dbReference>
<evidence type="ECO:0000256" key="6">
    <source>
        <dbReference type="ARBA" id="ARBA00022989"/>
    </source>
</evidence>
<dbReference type="Pfam" id="PF13244">
    <property type="entry name" value="MbhD"/>
    <property type="match status" value="1"/>
</dbReference>
<feature type="transmembrane region" description="Helical" evidence="11">
    <location>
        <begin position="652"/>
        <end position="671"/>
    </location>
</feature>
<feature type="transmembrane region" description="Helical" evidence="11">
    <location>
        <begin position="748"/>
        <end position="767"/>
    </location>
</feature>
<feature type="region of interest" description="Disordered" evidence="10">
    <location>
        <begin position="944"/>
        <end position="991"/>
    </location>
</feature>
<dbReference type="Pfam" id="PF04039">
    <property type="entry name" value="MnhB"/>
    <property type="match status" value="1"/>
</dbReference>
<keyword evidence="8 11" id="KW-0472">Membrane</keyword>
<gene>
    <name evidence="17" type="ORF">UXQ13_00045</name>
</gene>